<keyword evidence="5" id="KW-0411">Iron-sulfur</keyword>
<sequence>MKNVPLQVIPKADWPRQRPTYADAKPAVIEAALRRAEDRPSGNWYVFAASIDIRTDRPFGARVGGLEVVAWRDQQRQLHVGPAACPHLGADLTTGKVNCGGLICPWHGLRLDGGRSTAGSRCRLSTTVCWRGSGSTMSGVSRHWIRPSCRPGPPARGWPRWLGSKGCANRAT</sequence>
<dbReference type="SUPFAM" id="SSF50022">
    <property type="entry name" value="ISP domain"/>
    <property type="match status" value="1"/>
</dbReference>
<dbReference type="GO" id="GO:0004497">
    <property type="term" value="F:monooxygenase activity"/>
    <property type="evidence" value="ECO:0007669"/>
    <property type="project" value="UniProtKB-ARBA"/>
</dbReference>
<dbReference type="KEGG" id="mhev:MHEL_60520"/>
<evidence type="ECO:0000259" key="6">
    <source>
        <dbReference type="PROSITE" id="PS51296"/>
    </source>
</evidence>
<feature type="domain" description="Rieske" evidence="6">
    <location>
        <begin position="45"/>
        <end position="138"/>
    </location>
</feature>
<evidence type="ECO:0000313" key="7">
    <source>
        <dbReference type="EMBL" id="BBY67809.1"/>
    </source>
</evidence>
<keyword evidence="1" id="KW-0001">2Fe-2S</keyword>
<gene>
    <name evidence="7" type="ORF">MHEL_60520</name>
</gene>
<evidence type="ECO:0000256" key="3">
    <source>
        <dbReference type="ARBA" id="ARBA00023002"/>
    </source>
</evidence>
<keyword evidence="4" id="KW-0408">Iron</keyword>
<organism evidence="7 8">
    <name type="scientific">Mycolicibacterium helvum</name>
    <dbReference type="NCBI Taxonomy" id="1534349"/>
    <lineage>
        <taxon>Bacteria</taxon>
        <taxon>Bacillati</taxon>
        <taxon>Actinomycetota</taxon>
        <taxon>Actinomycetes</taxon>
        <taxon>Mycobacteriales</taxon>
        <taxon>Mycobacteriaceae</taxon>
        <taxon>Mycolicibacterium</taxon>
    </lineage>
</organism>
<evidence type="ECO:0000256" key="2">
    <source>
        <dbReference type="ARBA" id="ARBA00022723"/>
    </source>
</evidence>
<dbReference type="AlphaFoldDB" id="A0A7I7THF7"/>
<dbReference type="CDD" id="cd03467">
    <property type="entry name" value="Rieske"/>
    <property type="match status" value="1"/>
</dbReference>
<keyword evidence="3" id="KW-0560">Oxidoreductase</keyword>
<dbReference type="InterPro" id="IPR017941">
    <property type="entry name" value="Rieske_2Fe-2S"/>
</dbReference>
<name>A0A7I7THF7_9MYCO</name>
<dbReference type="InterPro" id="IPR036922">
    <property type="entry name" value="Rieske_2Fe-2S_sf"/>
</dbReference>
<proteinExistence type="predicted"/>
<evidence type="ECO:0000256" key="1">
    <source>
        <dbReference type="ARBA" id="ARBA00022714"/>
    </source>
</evidence>
<dbReference type="PANTHER" id="PTHR21266:SF60">
    <property type="entry name" value="3-KETOSTEROID-9-ALPHA-MONOOXYGENASE, OXYGENASE COMPONENT"/>
    <property type="match status" value="1"/>
</dbReference>
<evidence type="ECO:0000256" key="5">
    <source>
        <dbReference type="ARBA" id="ARBA00023014"/>
    </source>
</evidence>
<dbReference type="GO" id="GO:0016705">
    <property type="term" value="F:oxidoreductase activity, acting on paired donors, with incorporation or reduction of molecular oxygen"/>
    <property type="evidence" value="ECO:0007669"/>
    <property type="project" value="UniProtKB-ARBA"/>
</dbReference>
<evidence type="ECO:0000313" key="8">
    <source>
        <dbReference type="Proteomes" id="UP000467148"/>
    </source>
</evidence>
<dbReference type="PANTHER" id="PTHR21266">
    <property type="entry name" value="IRON-SULFUR DOMAIN CONTAINING PROTEIN"/>
    <property type="match status" value="1"/>
</dbReference>
<reference evidence="7 8" key="1">
    <citation type="journal article" date="2019" name="Emerg. Microbes Infect.">
        <title>Comprehensive subspecies identification of 175 nontuberculous mycobacteria species based on 7547 genomic profiles.</title>
        <authorList>
            <person name="Matsumoto Y."/>
            <person name="Kinjo T."/>
            <person name="Motooka D."/>
            <person name="Nabeya D."/>
            <person name="Jung N."/>
            <person name="Uechi K."/>
            <person name="Horii T."/>
            <person name="Iida T."/>
            <person name="Fujita J."/>
            <person name="Nakamura S."/>
        </authorList>
    </citation>
    <scope>NUCLEOTIDE SEQUENCE [LARGE SCALE GENOMIC DNA]</scope>
    <source>
        <strain evidence="7 8">JCM 30396</strain>
    </source>
</reference>
<dbReference type="Proteomes" id="UP000467148">
    <property type="component" value="Chromosome"/>
</dbReference>
<dbReference type="PROSITE" id="PS51296">
    <property type="entry name" value="RIESKE"/>
    <property type="match status" value="1"/>
</dbReference>
<dbReference type="GO" id="GO:0046872">
    <property type="term" value="F:metal ion binding"/>
    <property type="evidence" value="ECO:0007669"/>
    <property type="project" value="UniProtKB-KW"/>
</dbReference>
<keyword evidence="8" id="KW-1185">Reference proteome</keyword>
<protein>
    <recommendedName>
        <fullName evidence="6">Rieske domain-containing protein</fullName>
    </recommendedName>
</protein>
<keyword evidence="2" id="KW-0479">Metal-binding</keyword>
<dbReference type="InterPro" id="IPR050584">
    <property type="entry name" value="Cholesterol_7-desaturase"/>
</dbReference>
<evidence type="ECO:0000256" key="4">
    <source>
        <dbReference type="ARBA" id="ARBA00023004"/>
    </source>
</evidence>
<accession>A0A7I7THF7</accession>
<dbReference type="Pfam" id="PF00355">
    <property type="entry name" value="Rieske"/>
    <property type="match status" value="1"/>
</dbReference>
<dbReference type="EMBL" id="AP022596">
    <property type="protein sequence ID" value="BBY67809.1"/>
    <property type="molecule type" value="Genomic_DNA"/>
</dbReference>
<dbReference type="GO" id="GO:0051537">
    <property type="term" value="F:2 iron, 2 sulfur cluster binding"/>
    <property type="evidence" value="ECO:0007669"/>
    <property type="project" value="UniProtKB-KW"/>
</dbReference>
<dbReference type="Gene3D" id="2.102.10.10">
    <property type="entry name" value="Rieske [2Fe-2S] iron-sulphur domain"/>
    <property type="match status" value="1"/>
</dbReference>